<feature type="compositionally biased region" description="Polar residues" evidence="1">
    <location>
        <begin position="110"/>
        <end position="122"/>
    </location>
</feature>
<reference evidence="2" key="1">
    <citation type="journal article" date="2013" name="Genome Biol.">
        <title>Reference genomes and transcriptomes of Nicotiana sylvestris and Nicotiana tomentosiformis.</title>
        <authorList>
            <person name="Sierro N."/>
            <person name="Battey J.N."/>
            <person name="Ouadi S."/>
            <person name="Bovet L."/>
            <person name="Goepfert S."/>
            <person name="Bakaher N."/>
            <person name="Peitsch M.C."/>
            <person name="Ivanov N.V."/>
        </authorList>
    </citation>
    <scope>NUCLEOTIDE SEQUENCE [LARGE SCALE GENOMIC DNA]</scope>
</reference>
<sequence>MERQPVQFPPIIPSRPLLSHNGPLHVNESSLPQPSREVNRSQPHITESIPPIIPSRPRLSHTGPRHINDTSLPHHILESRSQPHNTTSQPQSNESHPINQETEPLMSPPANMTPTTSCSTVGNGDDEHQIWFKPEADGLILIRQLLKVLSFAFIVNLSWLNLL</sequence>
<dbReference type="RefSeq" id="XP_009757557.1">
    <property type="nucleotide sequence ID" value="XM_009759255.1"/>
</dbReference>
<evidence type="ECO:0000313" key="3">
    <source>
        <dbReference type="RefSeq" id="XP_009757557.1"/>
    </source>
</evidence>
<dbReference type="AlphaFoldDB" id="A0A1U7UN15"/>
<protein>
    <submittedName>
        <fullName evidence="3">Uncharacterized protein LOC104210361 isoform X2</fullName>
    </submittedName>
</protein>
<keyword evidence="2" id="KW-1185">Reference proteome</keyword>
<evidence type="ECO:0000313" key="2">
    <source>
        <dbReference type="Proteomes" id="UP000189701"/>
    </source>
</evidence>
<accession>A0A1U7UN15</accession>
<name>A0A1U7UN15_NICSY</name>
<evidence type="ECO:0000256" key="1">
    <source>
        <dbReference type="SAM" id="MobiDB-lite"/>
    </source>
</evidence>
<gene>
    <name evidence="3" type="primary">LOC104210361</name>
</gene>
<proteinExistence type="predicted"/>
<reference evidence="3" key="2">
    <citation type="submission" date="2025-08" db="UniProtKB">
        <authorList>
            <consortium name="RefSeq"/>
        </authorList>
    </citation>
    <scope>IDENTIFICATION</scope>
    <source>
        <tissue evidence="3">Leaf</tissue>
    </source>
</reference>
<feature type="region of interest" description="Disordered" evidence="1">
    <location>
        <begin position="1"/>
        <end position="122"/>
    </location>
</feature>
<dbReference type="Proteomes" id="UP000189701">
    <property type="component" value="Unplaced"/>
</dbReference>
<feature type="compositionally biased region" description="Polar residues" evidence="1">
    <location>
        <begin position="79"/>
        <end position="102"/>
    </location>
</feature>
<organism evidence="2 3">
    <name type="scientific">Nicotiana sylvestris</name>
    <name type="common">Wood tobacco</name>
    <name type="synonym">South American tobacco</name>
    <dbReference type="NCBI Taxonomy" id="4096"/>
    <lineage>
        <taxon>Eukaryota</taxon>
        <taxon>Viridiplantae</taxon>
        <taxon>Streptophyta</taxon>
        <taxon>Embryophyta</taxon>
        <taxon>Tracheophyta</taxon>
        <taxon>Spermatophyta</taxon>
        <taxon>Magnoliopsida</taxon>
        <taxon>eudicotyledons</taxon>
        <taxon>Gunneridae</taxon>
        <taxon>Pentapetalae</taxon>
        <taxon>asterids</taxon>
        <taxon>lamiids</taxon>
        <taxon>Solanales</taxon>
        <taxon>Solanaceae</taxon>
        <taxon>Nicotianoideae</taxon>
        <taxon>Nicotianeae</taxon>
        <taxon>Nicotiana</taxon>
    </lineage>
</organism>